<name>M1WUI1_PSEP2</name>
<evidence type="ECO:0000256" key="2">
    <source>
        <dbReference type="SAM" id="MobiDB-lite"/>
    </source>
</evidence>
<evidence type="ECO:0000256" key="1">
    <source>
        <dbReference type="ARBA" id="ARBA00023172"/>
    </source>
</evidence>
<evidence type="ECO:0000259" key="3">
    <source>
        <dbReference type="PROSITE" id="PS51898"/>
    </source>
</evidence>
<dbReference type="eggNOG" id="COG0582">
    <property type="taxonomic scope" value="Bacteria"/>
</dbReference>
<dbReference type="GO" id="GO:0003677">
    <property type="term" value="F:DNA binding"/>
    <property type="evidence" value="ECO:0007669"/>
    <property type="project" value="InterPro"/>
</dbReference>
<accession>M1WUI1</accession>
<feature type="region of interest" description="Disordered" evidence="2">
    <location>
        <begin position="1"/>
        <end position="20"/>
    </location>
</feature>
<dbReference type="HOGENOM" id="CLU_2045895_0_0_7"/>
<dbReference type="AlphaFoldDB" id="M1WUI1"/>
<dbReference type="InterPro" id="IPR011010">
    <property type="entry name" value="DNA_brk_join_enz"/>
</dbReference>
<dbReference type="InterPro" id="IPR002104">
    <property type="entry name" value="Integrase_catalytic"/>
</dbReference>
<feature type="domain" description="Tyr recombinase" evidence="3">
    <location>
        <begin position="17"/>
        <end position="120"/>
    </location>
</feature>
<dbReference type="GO" id="GO:0006310">
    <property type="term" value="P:DNA recombination"/>
    <property type="evidence" value="ECO:0007669"/>
    <property type="project" value="UniProtKB-KW"/>
</dbReference>
<organism evidence="4 5">
    <name type="scientific">Pseudodesulfovibrio piezophilus (strain DSM 21447 / JCM 15486 / C1TLV30)</name>
    <name type="common">Desulfovibrio piezophilus</name>
    <dbReference type="NCBI Taxonomy" id="1322246"/>
    <lineage>
        <taxon>Bacteria</taxon>
        <taxon>Pseudomonadati</taxon>
        <taxon>Thermodesulfobacteriota</taxon>
        <taxon>Desulfovibrionia</taxon>
        <taxon>Desulfovibrionales</taxon>
        <taxon>Desulfovibrionaceae</taxon>
    </lineage>
</organism>
<keyword evidence="5" id="KW-1185">Reference proteome</keyword>
<dbReference type="SUPFAM" id="SSF56349">
    <property type="entry name" value="DNA breaking-rejoining enzymes"/>
    <property type="match status" value="1"/>
</dbReference>
<proteinExistence type="predicted"/>
<dbReference type="PROSITE" id="PS51898">
    <property type="entry name" value="TYR_RECOMBINASE"/>
    <property type="match status" value="1"/>
</dbReference>
<reference evidence="4 5" key="1">
    <citation type="journal article" date="2013" name="PLoS ONE">
        <title>The first genomic and proteomic characterization of a deep-sea sulfate reducer: insights into the piezophilic lifestyle of Desulfovibrio piezophilus.</title>
        <authorList>
            <person name="Pradel N."/>
            <person name="Ji B."/>
            <person name="Gimenez G."/>
            <person name="Talla E."/>
            <person name="Lenoble P."/>
            <person name="Garel M."/>
            <person name="Tamburini C."/>
            <person name="Fourquet P."/>
            <person name="Lebrun R."/>
            <person name="Bertin P."/>
            <person name="Denis Y."/>
            <person name="Pophillat M."/>
            <person name="Barbe V."/>
            <person name="Ollivier B."/>
            <person name="Dolla A."/>
        </authorList>
    </citation>
    <scope>NUCLEOTIDE SEQUENCE [LARGE SCALE GENOMIC DNA]</scope>
    <source>
        <strain evidence="5">DSM 10523 / SB164P1</strain>
    </source>
</reference>
<dbReference type="BioCyc" id="DPIE1322246:BN4_RS00745-MONOMER"/>
<protein>
    <submittedName>
        <fullName evidence="4">Phage integrase family protein</fullName>
    </submittedName>
</protein>
<dbReference type="STRING" id="1322246.BN4_10138"/>
<dbReference type="GO" id="GO:0015074">
    <property type="term" value="P:DNA integration"/>
    <property type="evidence" value="ECO:0007669"/>
    <property type="project" value="InterPro"/>
</dbReference>
<dbReference type="Gene3D" id="1.10.443.10">
    <property type="entry name" value="Intergrase catalytic core"/>
    <property type="match status" value="1"/>
</dbReference>
<evidence type="ECO:0000313" key="4">
    <source>
        <dbReference type="EMBL" id="CCH47378.1"/>
    </source>
</evidence>
<dbReference type="PATRIC" id="fig|879567.3.peg.145"/>
<dbReference type="KEGG" id="dpi:BN4_10138"/>
<reference evidence="5" key="2">
    <citation type="journal article" date="2013" name="Stand. Genomic Sci.">
        <title>Complete genome sequence of Desulfocapsa sulfexigens, a marine deltaproteobacterium specialized in disproportionating inorganic sulfur compounds.</title>
        <authorList>
            <person name="Finster K.W."/>
            <person name="Kjeldsen K.U."/>
            <person name="Kube M."/>
            <person name="Reinhardt R."/>
            <person name="Mussmann M."/>
            <person name="Amann R."/>
            <person name="Schreiber L."/>
        </authorList>
    </citation>
    <scope>NUCLEOTIDE SEQUENCE [LARGE SCALE GENOMIC DNA]</scope>
    <source>
        <strain evidence="5">DSM 10523 / SB164P1</strain>
    </source>
</reference>
<dbReference type="InterPro" id="IPR013762">
    <property type="entry name" value="Integrase-like_cat_sf"/>
</dbReference>
<dbReference type="Pfam" id="PF00589">
    <property type="entry name" value="Phage_integrase"/>
    <property type="match status" value="1"/>
</dbReference>
<dbReference type="Proteomes" id="UP000011724">
    <property type="component" value="Chromosome"/>
</dbReference>
<dbReference type="EMBL" id="FO203427">
    <property type="protein sequence ID" value="CCH47378.1"/>
    <property type="molecule type" value="Genomic_DNA"/>
</dbReference>
<gene>
    <name evidence="4" type="ordered locus">BN4_10138</name>
</gene>
<evidence type="ECO:0000313" key="5">
    <source>
        <dbReference type="Proteomes" id="UP000011724"/>
    </source>
</evidence>
<sequence>MPRDNPFSMVDRLPADQHPRRMPTEEEFWQVFHTAQGQDKILLKTALHTAARKNELYSLHWSDIDFAGQKIRLGTRKRSGGGMEYDWIPMTQEIYQDLLMHHQTLEGMRSDIVFSNQEGG</sequence>
<keyword evidence="1" id="KW-0233">DNA recombination</keyword>